<sequence>MNRETDGQQVYQEIDLRQVIEVLDRRKWIIIILTLTALLTSAILSFFILPPVYEAQTTLLVVQGDAKKVTRTEGNDLESMISTISRLPEMTIKTYVEQIKDPVLLSGVITKLDLAKEGYTVESLGKMLKVTALKDTNLIEVKVNNTDPKLAVAIGSTLTELFLESISKNTQQQLSKSVLFLQDQIKVVSKDLEAERAKLKELEARPRSIAFLEQERVSIGNDLNKFRSLYLESQVSYQQLQAGLKELEKRLKEIPPAEQTQTNSLYVSLKEQVTAKNIALTEKGAQMEALSNRMKQLQTQLDQLQAELTNKKNETELVQRKVEELEKTYALLSEKITQTQITKSINLGETSIQIVSPSTLKVDPVKPNKKLNLALAGVLGLMMSVVFAFVLEFLDNKIRTREDVEKHLGLPVLGMIPKFKENGKDKNSFGKDTGYAERSTTTAK</sequence>
<dbReference type="InterPro" id="IPR050445">
    <property type="entry name" value="Bact_polysacc_biosynth/exp"/>
</dbReference>
<evidence type="ECO:0000256" key="4">
    <source>
        <dbReference type="ARBA" id="ARBA00022692"/>
    </source>
</evidence>
<dbReference type="Proteomes" id="UP000515847">
    <property type="component" value="Chromosome"/>
</dbReference>
<dbReference type="Pfam" id="PF02706">
    <property type="entry name" value="Wzz"/>
    <property type="match status" value="1"/>
</dbReference>
<keyword evidence="7" id="KW-0175">Coiled coil</keyword>
<evidence type="ECO:0000256" key="8">
    <source>
        <dbReference type="SAM" id="MobiDB-lite"/>
    </source>
</evidence>
<evidence type="ECO:0000256" key="6">
    <source>
        <dbReference type="ARBA" id="ARBA00023136"/>
    </source>
</evidence>
<keyword evidence="6 9" id="KW-0472">Membrane</keyword>
<evidence type="ECO:0000256" key="1">
    <source>
        <dbReference type="ARBA" id="ARBA00004651"/>
    </source>
</evidence>
<gene>
    <name evidence="12" type="ORF">BR63_12775</name>
</gene>
<feature type="transmembrane region" description="Helical" evidence="9">
    <location>
        <begin position="28"/>
        <end position="49"/>
    </location>
</feature>
<feature type="domain" description="Polysaccharide chain length determinant N-terminal" evidence="10">
    <location>
        <begin position="12"/>
        <end position="112"/>
    </location>
</feature>
<feature type="region of interest" description="Disordered" evidence="8">
    <location>
        <begin position="421"/>
        <end position="444"/>
    </location>
</feature>
<name>A0A7G6E4V0_THEFR</name>
<evidence type="ECO:0000256" key="3">
    <source>
        <dbReference type="ARBA" id="ARBA00022475"/>
    </source>
</evidence>
<keyword evidence="13" id="KW-1185">Reference proteome</keyword>
<dbReference type="RefSeq" id="WP_051966340.1">
    <property type="nucleotide sequence ID" value="NZ_CP045798.1"/>
</dbReference>
<dbReference type="KEGG" id="tfr:BR63_12775"/>
<evidence type="ECO:0000256" key="5">
    <source>
        <dbReference type="ARBA" id="ARBA00022989"/>
    </source>
</evidence>
<evidence type="ECO:0000313" key="13">
    <source>
        <dbReference type="Proteomes" id="UP000515847"/>
    </source>
</evidence>
<reference evidence="12 13" key="1">
    <citation type="journal article" date="2019" name="Front. Microbiol.">
        <title>Thermoanaerosceptrum fracticalcis gen. nov. sp. nov., a Novel Fumarate-Fermenting Microorganism From a Deep Fractured Carbonate Aquifer of the US Great Basin.</title>
        <authorList>
            <person name="Hamilton-Brehm S.D."/>
            <person name="Stewart L.E."/>
            <person name="Zavarin M."/>
            <person name="Caldwell M."/>
            <person name="Lawson P.A."/>
            <person name="Onstott T.C."/>
            <person name="Grzymski J."/>
            <person name="Neveux I."/>
            <person name="Lollar B.S."/>
            <person name="Russell C.E."/>
            <person name="Moser D.P."/>
        </authorList>
    </citation>
    <scope>NUCLEOTIDE SEQUENCE [LARGE SCALE GENOMIC DNA]</scope>
    <source>
        <strain evidence="12 13">DRI-13</strain>
    </source>
</reference>
<proteinExistence type="inferred from homology"/>
<organism evidence="12 13">
    <name type="scientific">Thermanaerosceptrum fracticalcis</name>
    <dbReference type="NCBI Taxonomy" id="1712410"/>
    <lineage>
        <taxon>Bacteria</taxon>
        <taxon>Bacillati</taxon>
        <taxon>Bacillota</taxon>
        <taxon>Clostridia</taxon>
        <taxon>Eubacteriales</taxon>
        <taxon>Peptococcaceae</taxon>
        <taxon>Thermanaerosceptrum</taxon>
    </lineage>
</organism>
<evidence type="ECO:0000256" key="7">
    <source>
        <dbReference type="SAM" id="Coils"/>
    </source>
</evidence>
<feature type="domain" description="Tyrosine-protein kinase G-rich" evidence="11">
    <location>
        <begin position="318"/>
        <end position="391"/>
    </location>
</feature>
<comment type="subcellular location">
    <subcellularLocation>
        <location evidence="1">Cell membrane</location>
        <topology evidence="1">Multi-pass membrane protein</topology>
    </subcellularLocation>
</comment>
<dbReference type="PANTHER" id="PTHR32309">
    <property type="entry name" value="TYROSINE-PROTEIN KINASE"/>
    <property type="match status" value="1"/>
</dbReference>
<evidence type="ECO:0000259" key="10">
    <source>
        <dbReference type="Pfam" id="PF02706"/>
    </source>
</evidence>
<dbReference type="InterPro" id="IPR032807">
    <property type="entry name" value="GNVR"/>
</dbReference>
<protein>
    <submittedName>
        <fullName evidence="12">Lipopolysaccharide biosynthesis protein</fullName>
    </submittedName>
</protein>
<evidence type="ECO:0000259" key="11">
    <source>
        <dbReference type="Pfam" id="PF13807"/>
    </source>
</evidence>
<dbReference type="GO" id="GO:0004713">
    <property type="term" value="F:protein tyrosine kinase activity"/>
    <property type="evidence" value="ECO:0007669"/>
    <property type="project" value="TreeGrafter"/>
</dbReference>
<keyword evidence="4 9" id="KW-0812">Transmembrane</keyword>
<evidence type="ECO:0000313" key="12">
    <source>
        <dbReference type="EMBL" id="QNB47104.1"/>
    </source>
</evidence>
<comment type="similarity">
    <text evidence="2">Belongs to the CpsC/CapA family.</text>
</comment>
<dbReference type="Gene3D" id="3.40.50.300">
    <property type="entry name" value="P-loop containing nucleotide triphosphate hydrolases"/>
    <property type="match status" value="1"/>
</dbReference>
<evidence type="ECO:0000256" key="2">
    <source>
        <dbReference type="ARBA" id="ARBA00006683"/>
    </source>
</evidence>
<dbReference type="Pfam" id="PF13807">
    <property type="entry name" value="GNVR"/>
    <property type="match status" value="1"/>
</dbReference>
<keyword evidence="3" id="KW-1003">Cell membrane</keyword>
<dbReference type="EMBL" id="CP045798">
    <property type="protein sequence ID" value="QNB47104.1"/>
    <property type="molecule type" value="Genomic_DNA"/>
</dbReference>
<dbReference type="PANTHER" id="PTHR32309:SF13">
    <property type="entry name" value="FERRIC ENTEROBACTIN TRANSPORT PROTEIN FEPE"/>
    <property type="match status" value="1"/>
</dbReference>
<feature type="transmembrane region" description="Helical" evidence="9">
    <location>
        <begin position="371"/>
        <end position="391"/>
    </location>
</feature>
<accession>A0A7G6E4V0</accession>
<dbReference type="OrthoDB" id="2360475at2"/>
<feature type="coiled-coil region" evidence="7">
    <location>
        <begin position="280"/>
        <end position="342"/>
    </location>
</feature>
<evidence type="ECO:0000256" key="9">
    <source>
        <dbReference type="SAM" id="Phobius"/>
    </source>
</evidence>
<dbReference type="GO" id="GO:0005886">
    <property type="term" value="C:plasma membrane"/>
    <property type="evidence" value="ECO:0007669"/>
    <property type="project" value="UniProtKB-SubCell"/>
</dbReference>
<dbReference type="InterPro" id="IPR003856">
    <property type="entry name" value="LPS_length_determ_N"/>
</dbReference>
<dbReference type="InterPro" id="IPR027417">
    <property type="entry name" value="P-loop_NTPase"/>
</dbReference>
<dbReference type="AlphaFoldDB" id="A0A7G6E4V0"/>
<keyword evidence="5 9" id="KW-1133">Transmembrane helix</keyword>